<comment type="caution">
    <text evidence="6">The sequence shown here is derived from an EMBL/GenBank/DDBJ whole genome shotgun (WGS) entry which is preliminary data.</text>
</comment>
<reference evidence="6 7" key="1">
    <citation type="submission" date="2019-02" db="EMBL/GenBank/DDBJ databases">
        <title>Genomic Encyclopedia of Archaeal and Bacterial Type Strains, Phase II (KMG-II): from individual species to whole genera.</title>
        <authorList>
            <person name="Goeker M."/>
        </authorList>
    </citation>
    <scope>NUCLEOTIDE SEQUENCE [LARGE SCALE GENOMIC DNA]</scope>
    <source>
        <strain evidence="6 7">DSM 18101</strain>
    </source>
</reference>
<organism evidence="6 7">
    <name type="scientific">Edaphobacter modestus</name>
    <dbReference type="NCBI Taxonomy" id="388466"/>
    <lineage>
        <taxon>Bacteria</taxon>
        <taxon>Pseudomonadati</taxon>
        <taxon>Acidobacteriota</taxon>
        <taxon>Terriglobia</taxon>
        <taxon>Terriglobales</taxon>
        <taxon>Acidobacteriaceae</taxon>
        <taxon>Edaphobacter</taxon>
    </lineage>
</organism>
<evidence type="ECO:0000256" key="4">
    <source>
        <dbReference type="ARBA" id="ARBA00023136"/>
    </source>
</evidence>
<feature type="transmembrane region" description="Helical" evidence="5">
    <location>
        <begin position="253"/>
        <end position="276"/>
    </location>
</feature>
<feature type="transmembrane region" description="Helical" evidence="5">
    <location>
        <begin position="138"/>
        <end position="156"/>
    </location>
</feature>
<dbReference type="GO" id="GO:0016020">
    <property type="term" value="C:membrane"/>
    <property type="evidence" value="ECO:0007669"/>
    <property type="project" value="UniProtKB-SubCell"/>
</dbReference>
<dbReference type="PANTHER" id="PTHR47704:SF1">
    <property type="entry name" value="POTASSIUM TRANSPORTER KIMA"/>
    <property type="match status" value="1"/>
</dbReference>
<dbReference type="GO" id="GO:0022857">
    <property type="term" value="F:transmembrane transporter activity"/>
    <property type="evidence" value="ECO:0007669"/>
    <property type="project" value="InterPro"/>
</dbReference>
<feature type="transmembrane region" description="Helical" evidence="5">
    <location>
        <begin position="57"/>
        <end position="80"/>
    </location>
</feature>
<evidence type="ECO:0000256" key="5">
    <source>
        <dbReference type="SAM" id="Phobius"/>
    </source>
</evidence>
<feature type="transmembrane region" description="Helical" evidence="5">
    <location>
        <begin position="303"/>
        <end position="324"/>
    </location>
</feature>
<evidence type="ECO:0000313" key="6">
    <source>
        <dbReference type="EMBL" id="RZU39918.1"/>
    </source>
</evidence>
<dbReference type="OrthoDB" id="9759676at2"/>
<dbReference type="Pfam" id="PF13520">
    <property type="entry name" value="AA_permease_2"/>
    <property type="match status" value="1"/>
</dbReference>
<keyword evidence="4 5" id="KW-0472">Membrane</keyword>
<evidence type="ECO:0000256" key="3">
    <source>
        <dbReference type="ARBA" id="ARBA00022989"/>
    </source>
</evidence>
<keyword evidence="7" id="KW-1185">Reference proteome</keyword>
<accession>A0A4Q7YR04</accession>
<keyword evidence="3 5" id="KW-1133">Transmembrane helix</keyword>
<evidence type="ECO:0000313" key="7">
    <source>
        <dbReference type="Proteomes" id="UP000292958"/>
    </source>
</evidence>
<gene>
    <name evidence="6" type="ORF">BDD14_1320</name>
</gene>
<dbReference type="InterPro" id="IPR053153">
    <property type="entry name" value="APC_K+_Transporter"/>
</dbReference>
<evidence type="ECO:0000256" key="1">
    <source>
        <dbReference type="ARBA" id="ARBA00004141"/>
    </source>
</evidence>
<dbReference type="PANTHER" id="PTHR47704">
    <property type="entry name" value="POTASSIUM TRANSPORTER KIMA"/>
    <property type="match status" value="1"/>
</dbReference>
<dbReference type="InterPro" id="IPR002293">
    <property type="entry name" value="AA/rel_permease1"/>
</dbReference>
<dbReference type="Proteomes" id="UP000292958">
    <property type="component" value="Unassembled WGS sequence"/>
</dbReference>
<feature type="transmembrane region" description="Helical" evidence="5">
    <location>
        <begin position="351"/>
        <end position="372"/>
    </location>
</feature>
<protein>
    <submittedName>
        <fullName evidence="6">Amino acid/polyamine/organocation transporter (APC superfamily)</fullName>
    </submittedName>
</protein>
<dbReference type="EMBL" id="SHKW01000001">
    <property type="protein sequence ID" value="RZU39918.1"/>
    <property type="molecule type" value="Genomic_DNA"/>
</dbReference>
<feature type="transmembrane region" description="Helical" evidence="5">
    <location>
        <begin position="168"/>
        <end position="192"/>
    </location>
</feature>
<keyword evidence="2 5" id="KW-0812">Transmembrane</keyword>
<name>A0A4Q7YR04_9BACT</name>
<sequence length="620" mass="66888">MAFFDLLIGKPLATSEERAEHIGPIAGIPVFGLDALSSAAYGPEAALTLLIPLGLVGIQHIVPISFAILGLLVIVFISYLQTIDAYPHGGGSYTVASENLGANAGLLAAAALMIDYILNAAVGISAGVGALVSAFPALQPHTLALCLAILLILTLINVRGVKDTGTAFLIPTYLFVGTLLLVITVGAVRAFASGGHPVSIVEPPHLPIRGSMLSLWLLAKVFASGCTAMTGVEAVSNGVNAFREPTQKNAKRTLTIIIVLLMIFLAGIALLCRAYSIGATEPGGTGYQSILSQLTAAVMGRGWFYYLTIGSILAVLALSANTSFADFPRLTRAIALHDYLPHVFKVRGRRLLYSHGIVALVGFTALLLIVFGGVTDHLIPLFAIGAFLAFTLSQAGMVVHWKRVGGRGMIRRMAINGVGAIATGVTLIVVLVAKFTEGAWITAILVPALIITMNAVKRHYDRVARQIAVDCPMSVENLVEPLVIVPLDRWSRITEKGLRFALKISDQVQAVHVDAEECCDQVQQMWQQNVVTPLYKSGMTVPELILLSSPYRFVIMPLVEYILKVERDHPDRQIAVLVPELVVKHWWEAPLHNQRAQLLKLLLLVRGNQRIMVINIPWYL</sequence>
<feature type="transmembrane region" description="Helical" evidence="5">
    <location>
        <begin position="439"/>
        <end position="456"/>
    </location>
</feature>
<evidence type="ECO:0000256" key="2">
    <source>
        <dbReference type="ARBA" id="ARBA00022692"/>
    </source>
</evidence>
<dbReference type="Gene3D" id="1.20.1740.10">
    <property type="entry name" value="Amino acid/polyamine transporter I"/>
    <property type="match status" value="1"/>
</dbReference>
<feature type="transmembrane region" description="Helical" evidence="5">
    <location>
        <begin position="100"/>
        <end position="118"/>
    </location>
</feature>
<feature type="transmembrane region" description="Helical" evidence="5">
    <location>
        <begin position="413"/>
        <end position="433"/>
    </location>
</feature>
<comment type="subcellular location">
    <subcellularLocation>
        <location evidence="1">Membrane</location>
        <topology evidence="1">Multi-pass membrane protein</topology>
    </subcellularLocation>
</comment>
<dbReference type="AlphaFoldDB" id="A0A4Q7YR04"/>
<dbReference type="RefSeq" id="WP_130418061.1">
    <property type="nucleotide sequence ID" value="NZ_SHKW01000001.1"/>
</dbReference>
<proteinExistence type="predicted"/>
<feature type="transmembrane region" description="Helical" evidence="5">
    <location>
        <begin position="378"/>
        <end position="401"/>
    </location>
</feature>
<feature type="transmembrane region" description="Helical" evidence="5">
    <location>
        <begin position="212"/>
        <end position="232"/>
    </location>
</feature>